<dbReference type="EMBL" id="NRSJ01000003">
    <property type="protein sequence ID" value="MBK1703560.1"/>
    <property type="molecule type" value="Genomic_DNA"/>
</dbReference>
<comment type="caution">
    <text evidence="2">The sequence shown here is derived from an EMBL/GenBank/DDBJ whole genome shotgun (WGS) entry which is preliminary data.</text>
</comment>
<dbReference type="RefSeq" id="WP_200344598.1">
    <property type="nucleotide sequence ID" value="NZ_NRSJ01000003.1"/>
</dbReference>
<organism evidence="2 3">
    <name type="scientific">Halochromatium glycolicum</name>
    <dbReference type="NCBI Taxonomy" id="85075"/>
    <lineage>
        <taxon>Bacteria</taxon>
        <taxon>Pseudomonadati</taxon>
        <taxon>Pseudomonadota</taxon>
        <taxon>Gammaproteobacteria</taxon>
        <taxon>Chromatiales</taxon>
        <taxon>Chromatiaceae</taxon>
        <taxon>Halochromatium</taxon>
    </lineage>
</organism>
<dbReference type="AlphaFoldDB" id="A0AAJ0U1J1"/>
<proteinExistence type="predicted"/>
<protein>
    <submittedName>
        <fullName evidence="2">VapC toxin family PIN domain ribonuclease</fullName>
    </submittedName>
</protein>
<feature type="domain" description="PIN" evidence="1">
    <location>
        <begin position="8"/>
        <end position="135"/>
    </location>
</feature>
<dbReference type="Gene3D" id="3.40.50.1010">
    <property type="entry name" value="5'-nuclease"/>
    <property type="match status" value="1"/>
</dbReference>
<name>A0AAJ0U1J1_9GAMM</name>
<evidence type="ECO:0000313" key="2">
    <source>
        <dbReference type="EMBL" id="MBK1703560.1"/>
    </source>
</evidence>
<evidence type="ECO:0000259" key="1">
    <source>
        <dbReference type="Pfam" id="PF01850"/>
    </source>
</evidence>
<reference evidence="2" key="1">
    <citation type="submission" date="2017-08" db="EMBL/GenBank/DDBJ databases">
        <authorList>
            <person name="Imhoff J.F."/>
            <person name="Rahn T."/>
            <person name="Kuenzel S."/>
            <person name="Neulinger S.C."/>
        </authorList>
    </citation>
    <scope>NUCLEOTIDE SEQUENCE</scope>
    <source>
        <strain evidence="2">DSM 11080</strain>
    </source>
</reference>
<reference evidence="2" key="2">
    <citation type="journal article" date="2020" name="Microorganisms">
        <title>Osmotic Adaptation and Compatible Solute Biosynthesis of Phototrophic Bacteria as Revealed from Genome Analyses.</title>
        <authorList>
            <person name="Imhoff J.F."/>
            <person name="Rahn T."/>
            <person name="Kunzel S."/>
            <person name="Keller A."/>
            <person name="Neulinger S.C."/>
        </authorList>
    </citation>
    <scope>NUCLEOTIDE SEQUENCE</scope>
    <source>
        <strain evidence="2">DSM 11080</strain>
    </source>
</reference>
<dbReference type="CDD" id="cd09874">
    <property type="entry name" value="PIN_MT3492-like"/>
    <property type="match status" value="1"/>
</dbReference>
<dbReference type="InterPro" id="IPR002716">
    <property type="entry name" value="PIN_dom"/>
</dbReference>
<dbReference type="SUPFAM" id="SSF88723">
    <property type="entry name" value="PIN domain-like"/>
    <property type="match status" value="1"/>
</dbReference>
<dbReference type="Proteomes" id="UP001296776">
    <property type="component" value="Unassembled WGS sequence"/>
</dbReference>
<keyword evidence="3" id="KW-1185">Reference proteome</keyword>
<dbReference type="Pfam" id="PF01850">
    <property type="entry name" value="PIN"/>
    <property type="match status" value="1"/>
</dbReference>
<sequence>MSVERRAYLDTSALAKWYLNELGSDAFVDFLQALDVAVISSLTRTEMRSLFSRRRRMGELTAELESLVFAAFLEDIDRGWLQLYALDDARFAEATHLISRYPEHPLRTLDALHLAQARYAGIGMLATADAVMADAGVAMGLEVVRF</sequence>
<dbReference type="InterPro" id="IPR029060">
    <property type="entry name" value="PIN-like_dom_sf"/>
</dbReference>
<evidence type="ECO:0000313" key="3">
    <source>
        <dbReference type="Proteomes" id="UP001296776"/>
    </source>
</evidence>
<accession>A0AAJ0U1J1</accession>
<gene>
    <name evidence="2" type="ORF">CKO40_03060</name>
</gene>